<reference evidence="2" key="1">
    <citation type="submission" date="2021-02" db="EMBL/GenBank/DDBJ databases">
        <authorList>
            <person name="Nowell W R."/>
        </authorList>
    </citation>
    <scope>NUCLEOTIDE SEQUENCE</scope>
</reference>
<proteinExistence type="predicted"/>
<evidence type="ECO:0000313" key="2">
    <source>
        <dbReference type="EMBL" id="CAF4661055.1"/>
    </source>
</evidence>
<gene>
    <name evidence="2" type="ORF">SMN809_LOCUS41499</name>
</gene>
<accession>A0A8S2ZQP4</accession>
<dbReference type="Proteomes" id="UP000676336">
    <property type="component" value="Unassembled WGS sequence"/>
</dbReference>
<protein>
    <submittedName>
        <fullName evidence="2">Uncharacterized protein</fullName>
    </submittedName>
</protein>
<comment type="caution">
    <text evidence="2">The sequence shown here is derived from an EMBL/GenBank/DDBJ whole genome shotgun (WGS) entry which is preliminary data.</text>
</comment>
<feature type="non-terminal residue" evidence="2">
    <location>
        <position position="20"/>
    </location>
</feature>
<dbReference type="EMBL" id="CAJOBI010117356">
    <property type="protein sequence ID" value="CAF4661055.1"/>
    <property type="molecule type" value="Genomic_DNA"/>
</dbReference>
<evidence type="ECO:0000313" key="3">
    <source>
        <dbReference type="Proteomes" id="UP000676336"/>
    </source>
</evidence>
<evidence type="ECO:0000256" key="1">
    <source>
        <dbReference type="SAM" id="MobiDB-lite"/>
    </source>
</evidence>
<sequence length="20" mass="2181">MADPDTPSYAAELEVLSKDE</sequence>
<organism evidence="2 3">
    <name type="scientific">Rotaria magnacalcarata</name>
    <dbReference type="NCBI Taxonomy" id="392030"/>
    <lineage>
        <taxon>Eukaryota</taxon>
        <taxon>Metazoa</taxon>
        <taxon>Spiralia</taxon>
        <taxon>Gnathifera</taxon>
        <taxon>Rotifera</taxon>
        <taxon>Eurotatoria</taxon>
        <taxon>Bdelloidea</taxon>
        <taxon>Philodinida</taxon>
        <taxon>Philodinidae</taxon>
        <taxon>Rotaria</taxon>
    </lineage>
</organism>
<feature type="region of interest" description="Disordered" evidence="1">
    <location>
        <begin position="1"/>
        <end position="20"/>
    </location>
</feature>
<dbReference type="AlphaFoldDB" id="A0A8S2ZQP4"/>
<name>A0A8S2ZQP4_9BILA</name>